<dbReference type="CDD" id="cd06225">
    <property type="entry name" value="HAMP"/>
    <property type="match status" value="1"/>
</dbReference>
<dbReference type="GO" id="GO:0009927">
    <property type="term" value="F:histidine phosphotransfer kinase activity"/>
    <property type="evidence" value="ECO:0007669"/>
    <property type="project" value="TreeGrafter"/>
</dbReference>
<dbReference type="Gene3D" id="6.10.340.10">
    <property type="match status" value="1"/>
</dbReference>
<keyword evidence="4" id="KW-1003">Cell membrane</keyword>
<organism evidence="14 15">
    <name type="scientific">Paramagnetospirillum marisnigri</name>
    <dbReference type="NCBI Taxonomy" id="1285242"/>
    <lineage>
        <taxon>Bacteria</taxon>
        <taxon>Pseudomonadati</taxon>
        <taxon>Pseudomonadota</taxon>
        <taxon>Alphaproteobacteria</taxon>
        <taxon>Rhodospirillales</taxon>
        <taxon>Magnetospirillaceae</taxon>
        <taxon>Paramagnetospirillum</taxon>
    </lineage>
</organism>
<keyword evidence="8" id="KW-0418">Kinase</keyword>
<evidence type="ECO:0000256" key="2">
    <source>
        <dbReference type="ARBA" id="ARBA00004236"/>
    </source>
</evidence>
<keyword evidence="10" id="KW-0902">Two-component regulatory system</keyword>
<dbReference type="CDD" id="cd00082">
    <property type="entry name" value="HisKA"/>
    <property type="match status" value="1"/>
</dbReference>
<keyword evidence="15" id="KW-1185">Reference proteome</keyword>
<dbReference type="SMART" id="SM00388">
    <property type="entry name" value="HisKA"/>
    <property type="match status" value="1"/>
</dbReference>
<dbReference type="STRING" id="1285242.A6A04_16725"/>
<dbReference type="PROSITE" id="PS50109">
    <property type="entry name" value="HIS_KIN"/>
    <property type="match status" value="1"/>
</dbReference>
<keyword evidence="7" id="KW-0547">Nucleotide-binding</keyword>
<evidence type="ECO:0000256" key="8">
    <source>
        <dbReference type="ARBA" id="ARBA00022777"/>
    </source>
</evidence>
<dbReference type="SUPFAM" id="SSF158472">
    <property type="entry name" value="HAMP domain-like"/>
    <property type="match status" value="1"/>
</dbReference>
<evidence type="ECO:0000313" key="14">
    <source>
        <dbReference type="EMBL" id="OAN51075.1"/>
    </source>
</evidence>
<dbReference type="InterPro" id="IPR036097">
    <property type="entry name" value="HisK_dim/P_sf"/>
</dbReference>
<dbReference type="Gene3D" id="1.10.287.130">
    <property type="match status" value="1"/>
</dbReference>
<dbReference type="SUPFAM" id="SSF47384">
    <property type="entry name" value="Homodimeric domain of signal transducing histidine kinase"/>
    <property type="match status" value="1"/>
</dbReference>
<dbReference type="EMBL" id="LWQT01000048">
    <property type="protein sequence ID" value="OAN51075.1"/>
    <property type="molecule type" value="Genomic_DNA"/>
</dbReference>
<evidence type="ECO:0000256" key="3">
    <source>
        <dbReference type="ARBA" id="ARBA00012438"/>
    </source>
</evidence>
<evidence type="ECO:0000256" key="10">
    <source>
        <dbReference type="ARBA" id="ARBA00023012"/>
    </source>
</evidence>
<name>A0A178MQM2_9PROT</name>
<proteinExistence type="predicted"/>
<evidence type="ECO:0000256" key="4">
    <source>
        <dbReference type="ARBA" id="ARBA00022475"/>
    </source>
</evidence>
<comment type="subcellular location">
    <subcellularLocation>
        <location evidence="2">Cell membrane</location>
    </subcellularLocation>
</comment>
<evidence type="ECO:0000256" key="7">
    <source>
        <dbReference type="ARBA" id="ARBA00022741"/>
    </source>
</evidence>
<dbReference type="PROSITE" id="PS50885">
    <property type="entry name" value="HAMP"/>
    <property type="match status" value="1"/>
</dbReference>
<dbReference type="AlphaFoldDB" id="A0A178MQM2"/>
<dbReference type="Pfam" id="PF02518">
    <property type="entry name" value="HATPase_c"/>
    <property type="match status" value="1"/>
</dbReference>
<dbReference type="SMART" id="SM00387">
    <property type="entry name" value="HATPase_c"/>
    <property type="match status" value="1"/>
</dbReference>
<dbReference type="FunFam" id="3.30.565.10:FF:000023">
    <property type="entry name" value="PAS domain-containing sensor histidine kinase"/>
    <property type="match status" value="1"/>
</dbReference>
<evidence type="ECO:0000256" key="5">
    <source>
        <dbReference type="ARBA" id="ARBA00022553"/>
    </source>
</evidence>
<dbReference type="InterPro" id="IPR003594">
    <property type="entry name" value="HATPase_dom"/>
</dbReference>
<dbReference type="InterPro" id="IPR003660">
    <property type="entry name" value="HAMP_dom"/>
</dbReference>
<dbReference type="PANTHER" id="PTHR43047">
    <property type="entry name" value="TWO-COMPONENT HISTIDINE PROTEIN KINASE"/>
    <property type="match status" value="1"/>
</dbReference>
<accession>A0A178MQM2</accession>
<dbReference type="InterPro" id="IPR003661">
    <property type="entry name" value="HisK_dim/P_dom"/>
</dbReference>
<dbReference type="SMART" id="SM00304">
    <property type="entry name" value="HAMP"/>
    <property type="match status" value="1"/>
</dbReference>
<keyword evidence="6" id="KW-0808">Transferase</keyword>
<feature type="domain" description="Histidine kinase" evidence="12">
    <location>
        <begin position="347"/>
        <end position="566"/>
    </location>
</feature>
<dbReference type="GO" id="GO:0005524">
    <property type="term" value="F:ATP binding"/>
    <property type="evidence" value="ECO:0007669"/>
    <property type="project" value="UniProtKB-KW"/>
</dbReference>
<dbReference type="InterPro" id="IPR004358">
    <property type="entry name" value="Sig_transdc_His_kin-like_C"/>
</dbReference>
<dbReference type="SUPFAM" id="SSF55874">
    <property type="entry name" value="ATPase domain of HSP90 chaperone/DNA topoisomerase II/histidine kinase"/>
    <property type="match status" value="1"/>
</dbReference>
<dbReference type="InterPro" id="IPR005467">
    <property type="entry name" value="His_kinase_dom"/>
</dbReference>
<dbReference type="FunFam" id="1.10.287.130:FF:000038">
    <property type="entry name" value="Sensory transduction histidine kinase"/>
    <property type="match status" value="1"/>
</dbReference>
<keyword evidence="9" id="KW-0067">ATP-binding</keyword>
<evidence type="ECO:0000259" key="13">
    <source>
        <dbReference type="PROSITE" id="PS50885"/>
    </source>
</evidence>
<evidence type="ECO:0000256" key="1">
    <source>
        <dbReference type="ARBA" id="ARBA00000085"/>
    </source>
</evidence>
<dbReference type="Proteomes" id="UP000078428">
    <property type="component" value="Unassembled WGS sequence"/>
</dbReference>
<dbReference type="Gene3D" id="3.30.565.10">
    <property type="entry name" value="Histidine kinase-like ATPase, C-terminal domain"/>
    <property type="match status" value="1"/>
</dbReference>
<evidence type="ECO:0000259" key="12">
    <source>
        <dbReference type="PROSITE" id="PS50109"/>
    </source>
</evidence>
<evidence type="ECO:0000256" key="6">
    <source>
        <dbReference type="ARBA" id="ARBA00022679"/>
    </source>
</evidence>
<dbReference type="Pfam" id="PF00672">
    <property type="entry name" value="HAMP"/>
    <property type="match status" value="1"/>
</dbReference>
<evidence type="ECO:0000256" key="9">
    <source>
        <dbReference type="ARBA" id="ARBA00022840"/>
    </source>
</evidence>
<sequence length="576" mass="61837">MLGWIAYDAVTASITNERTHIVGAVASSKRDQLVTLLHRTRTRAESFLADVGARCDAPNRADRARCISDSLKLFIRSEQAVGAVLHMPQFDVEFSQGAAPVPLAALPTPMPNQIAFMLPTPEGQPRQYVVKAQYKSDESAIAITFPASILQPVFSGHPDLGSAGETFLADDQGLFFTQARYPSTQGHGDHPISARPMRECLAGRSSETLDLDYRDVPIIHGYRLVPEVGGGCIMAHADQAEAFAALTELHIRLASVAAALLILAALAAMRIARSIIRPVTELTQATRDFTLGRASRPINTSAPGELGELARAFASMRIAVSEGNRILRASVREAEVANRAKSEFLANMSHELRTPLNAIIGFSEVLRTGIIAPVTGKVKDYCDDIHTAGQHLLAIVNDILDIAKIEAGHVELELEPVDMADLAKSCLAMMSARAEAAGVSLHHAGLSGLPTLLADRTRLMQILVNLVGNAVKFTPSGGKVTLAAVHDHEVLRLTVSDTGIGIPAEHIDRITEPFYQVESSSSRNHGGTGLGLALVREMVDMHDGRLHIESEVGRGTSVTVTLPWRTDDTPMALTGS</sequence>
<evidence type="ECO:0000256" key="11">
    <source>
        <dbReference type="ARBA" id="ARBA00023136"/>
    </source>
</evidence>
<dbReference type="PRINTS" id="PR00344">
    <property type="entry name" value="BCTRLSENSOR"/>
</dbReference>
<dbReference type="EC" id="2.7.13.3" evidence="3"/>
<dbReference type="GO" id="GO:0005886">
    <property type="term" value="C:plasma membrane"/>
    <property type="evidence" value="ECO:0007669"/>
    <property type="project" value="UniProtKB-SubCell"/>
</dbReference>
<dbReference type="CDD" id="cd16922">
    <property type="entry name" value="HATPase_EvgS-ArcB-TorS-like"/>
    <property type="match status" value="1"/>
</dbReference>
<evidence type="ECO:0000313" key="15">
    <source>
        <dbReference type="Proteomes" id="UP000078428"/>
    </source>
</evidence>
<dbReference type="PANTHER" id="PTHR43047:SF63">
    <property type="entry name" value="HISTIDINE KINASE"/>
    <property type="match status" value="1"/>
</dbReference>
<feature type="domain" description="HAMP" evidence="13">
    <location>
        <begin position="273"/>
        <end position="325"/>
    </location>
</feature>
<dbReference type="InterPro" id="IPR036890">
    <property type="entry name" value="HATPase_C_sf"/>
</dbReference>
<reference evidence="14 15" key="1">
    <citation type="submission" date="2016-04" db="EMBL/GenBank/DDBJ databases">
        <title>Draft genome sequence of freshwater magnetotactic bacteria Magnetospirillum marisnigri SP-1 and Magnetospirillum moscoviense BB-1.</title>
        <authorList>
            <person name="Koziaeva V."/>
            <person name="Dziuba M.V."/>
            <person name="Ivanov T.M."/>
            <person name="Kuznetsov B."/>
            <person name="Grouzdev D.S."/>
        </authorList>
    </citation>
    <scope>NUCLEOTIDE SEQUENCE [LARGE SCALE GENOMIC DNA]</scope>
    <source>
        <strain evidence="14 15">SP-1</strain>
    </source>
</reference>
<comment type="caution">
    <text evidence="14">The sequence shown here is derived from an EMBL/GenBank/DDBJ whole genome shotgun (WGS) entry which is preliminary data.</text>
</comment>
<comment type="catalytic activity">
    <reaction evidence="1">
        <text>ATP + protein L-histidine = ADP + protein N-phospho-L-histidine.</text>
        <dbReference type="EC" id="2.7.13.3"/>
    </reaction>
</comment>
<keyword evidence="11" id="KW-0472">Membrane</keyword>
<keyword evidence="5" id="KW-0597">Phosphoprotein</keyword>
<gene>
    <name evidence="14" type="ORF">A6A04_16725</name>
</gene>
<dbReference type="GO" id="GO:0000155">
    <property type="term" value="F:phosphorelay sensor kinase activity"/>
    <property type="evidence" value="ECO:0007669"/>
    <property type="project" value="InterPro"/>
</dbReference>
<protein>
    <recommendedName>
        <fullName evidence="3">histidine kinase</fullName>
        <ecNumber evidence="3">2.7.13.3</ecNumber>
    </recommendedName>
</protein>
<dbReference type="Pfam" id="PF00512">
    <property type="entry name" value="HisKA"/>
    <property type="match status" value="1"/>
</dbReference>